<keyword evidence="7 11" id="KW-0520">NAD</keyword>
<dbReference type="InterPro" id="IPR000089">
    <property type="entry name" value="Biotin_lipoyl"/>
</dbReference>
<dbReference type="FunFam" id="3.30.390.30:FF:000001">
    <property type="entry name" value="Dihydrolipoyl dehydrogenase"/>
    <property type="match status" value="1"/>
</dbReference>
<dbReference type="SUPFAM" id="SSF51905">
    <property type="entry name" value="FAD/NAD(P)-binding domain"/>
    <property type="match status" value="1"/>
</dbReference>
<keyword evidence="6 11" id="KW-0560">Oxidoreductase</keyword>
<evidence type="ECO:0000256" key="12">
    <source>
        <dbReference type="SAM" id="MobiDB-lite"/>
    </source>
</evidence>
<dbReference type="EC" id="1.8.1.4" evidence="2 11"/>
<comment type="catalytic activity">
    <reaction evidence="10 11">
        <text>N(6)-[(R)-dihydrolipoyl]-L-lysyl-[protein] + NAD(+) = N(6)-[(R)-lipoyl]-L-lysyl-[protein] + NADH + H(+)</text>
        <dbReference type="Rhea" id="RHEA:15045"/>
        <dbReference type="Rhea" id="RHEA-COMP:10474"/>
        <dbReference type="Rhea" id="RHEA-COMP:10475"/>
        <dbReference type="ChEBI" id="CHEBI:15378"/>
        <dbReference type="ChEBI" id="CHEBI:57540"/>
        <dbReference type="ChEBI" id="CHEBI:57945"/>
        <dbReference type="ChEBI" id="CHEBI:83099"/>
        <dbReference type="ChEBI" id="CHEBI:83100"/>
        <dbReference type="EC" id="1.8.1.4"/>
    </reaction>
</comment>
<dbReference type="PRINTS" id="PR00411">
    <property type="entry name" value="PNDRDTASEI"/>
</dbReference>
<feature type="region of interest" description="Disordered" evidence="12">
    <location>
        <begin position="78"/>
        <end position="107"/>
    </location>
</feature>
<evidence type="ECO:0000256" key="2">
    <source>
        <dbReference type="ARBA" id="ARBA00012608"/>
    </source>
</evidence>
<dbReference type="NCBIfam" id="TIGR01350">
    <property type="entry name" value="lipoamide_DH"/>
    <property type="match status" value="1"/>
</dbReference>
<accession>A0AAI8FE16</accession>
<dbReference type="EMBL" id="CP003914">
    <property type="protein sequence ID" value="AFX74496.1"/>
    <property type="molecule type" value="Genomic_DNA"/>
</dbReference>
<dbReference type="InterPro" id="IPR036188">
    <property type="entry name" value="FAD/NAD-bd_sf"/>
</dbReference>
<evidence type="ECO:0000256" key="5">
    <source>
        <dbReference type="ARBA" id="ARBA00022827"/>
    </source>
</evidence>
<dbReference type="InterPro" id="IPR006258">
    <property type="entry name" value="Lipoamide_DH"/>
</dbReference>
<evidence type="ECO:0000256" key="7">
    <source>
        <dbReference type="ARBA" id="ARBA00023027"/>
    </source>
</evidence>
<dbReference type="Proteomes" id="UP000009399">
    <property type="component" value="Chromosome"/>
</dbReference>
<proteinExistence type="inferred from homology"/>
<gene>
    <name evidence="14" type="ORF">MOS_584</name>
</gene>
<dbReference type="AlphaFoldDB" id="A0AAI8FE16"/>
<keyword evidence="14" id="KW-0670">Pyruvate</keyword>
<dbReference type="GO" id="GO:0050660">
    <property type="term" value="F:flavin adenine dinucleotide binding"/>
    <property type="evidence" value="ECO:0007669"/>
    <property type="project" value="InterPro"/>
</dbReference>
<dbReference type="SUPFAM" id="SSF51230">
    <property type="entry name" value="Single hybrid motif"/>
    <property type="match status" value="1"/>
</dbReference>
<evidence type="ECO:0000313" key="14">
    <source>
        <dbReference type="EMBL" id="AFX74496.1"/>
    </source>
</evidence>
<dbReference type="GO" id="GO:0004148">
    <property type="term" value="F:dihydrolipoyl dehydrogenase (NADH) activity"/>
    <property type="evidence" value="ECO:0007669"/>
    <property type="project" value="UniProtKB-EC"/>
</dbReference>
<dbReference type="InterPro" id="IPR050151">
    <property type="entry name" value="Class-I_Pyr_Nuc-Dis_Oxidored"/>
</dbReference>
<dbReference type="PANTHER" id="PTHR22912">
    <property type="entry name" value="DISULFIDE OXIDOREDUCTASE"/>
    <property type="match status" value="1"/>
</dbReference>
<evidence type="ECO:0000256" key="3">
    <source>
        <dbReference type="ARBA" id="ARBA00016961"/>
    </source>
</evidence>
<comment type="similarity">
    <text evidence="1 11">Belongs to the class-I pyridine nucleotide-disulfide oxidoreductase family.</text>
</comment>
<dbReference type="PROSITE" id="PS00076">
    <property type="entry name" value="PYRIDINE_REDOX_1"/>
    <property type="match status" value="1"/>
</dbReference>
<evidence type="ECO:0000256" key="10">
    <source>
        <dbReference type="ARBA" id="ARBA00049187"/>
    </source>
</evidence>
<evidence type="ECO:0000259" key="13">
    <source>
        <dbReference type="PROSITE" id="PS50968"/>
    </source>
</evidence>
<evidence type="ECO:0000256" key="8">
    <source>
        <dbReference type="ARBA" id="ARBA00023157"/>
    </source>
</evidence>
<keyword evidence="5 11" id="KW-0274">FAD</keyword>
<dbReference type="CDD" id="cd06849">
    <property type="entry name" value="lipoyl_domain"/>
    <property type="match status" value="1"/>
</dbReference>
<dbReference type="RefSeq" id="WP_014335661.1">
    <property type="nucleotide sequence ID" value="NC_019552.1"/>
</dbReference>
<feature type="region of interest" description="Disordered" evidence="12">
    <location>
        <begin position="125"/>
        <end position="145"/>
    </location>
</feature>
<dbReference type="InterPro" id="IPR011053">
    <property type="entry name" value="Single_hybrid_motif"/>
</dbReference>
<dbReference type="InterPro" id="IPR012999">
    <property type="entry name" value="Pyr_OxRdtase_I_AS"/>
</dbReference>
<dbReference type="InterPro" id="IPR004099">
    <property type="entry name" value="Pyr_nucl-diS_OxRdtase_dimer"/>
</dbReference>
<dbReference type="InterPro" id="IPR023753">
    <property type="entry name" value="FAD/NAD-binding_dom"/>
</dbReference>
<comment type="miscellaneous">
    <text evidence="11">The active site is a redox-active disulfide bond.</text>
</comment>
<dbReference type="PANTHER" id="PTHR22912:SF160">
    <property type="entry name" value="DIHYDROLIPOYL DEHYDROGENASE"/>
    <property type="match status" value="1"/>
</dbReference>
<dbReference type="Gene3D" id="3.50.50.60">
    <property type="entry name" value="FAD/NAD(P)-binding domain"/>
    <property type="match status" value="2"/>
</dbReference>
<sequence>MFKFKFADIGEGLHEGVVGEIFVKEGDMVKEGDSLFSVETDKMTSEIPSPATGKVVKILMAQGDTIHVGQEIFHIDDGKGDSAEEAAPAPTTEAPKKEEPQEEGGASVVGEVKVSNELFDLSAFTKPKSTTTAENKPASALSRRAAMRERALAQQAEAKSKGTTYSGSVDEEFDVIVIGSGPGGYLAASEAGQNGLKTLIVEKEFWGGVCLNVGCIPTKAMLKSVEVLELVNHASDYGVIGHTVPFKLSWEKMHQRKRDVVAKLVGGVQGIVRAAKAKSEVGEAEFLASHVIRVNGKVYRGKNLIIATGSTDRKIDLPGFAQAYQSGKVITSKEAINLEKQPKSITIVGGGVIGVEFAQIFATAGTKVTILQNLPLILANLDSEISKQVSANLEKLGVKIVTNATTQRFENDEVVYTVDNQEHRIKSELTLVSVGRVPNTQGLKEVGLELGPRSELVADEFCKTNVEGVYAIGDVSGKSMLAHVAYRHAVVAVANIVGKKEKYSDKTVPACIYTNPEIASIGLTEEQAKAKGIDFIVGKASYGHIGKAIATNETQGFAKLLVDKEFGEIIGVHILGAVATDIISELVVAVDLETTVYEVADAIHPHPTYSEIVWEAARNAVAKLNRLKK</sequence>
<dbReference type="PRINTS" id="PR00368">
    <property type="entry name" value="FADPNR"/>
</dbReference>
<dbReference type="Gene3D" id="2.40.50.100">
    <property type="match status" value="1"/>
</dbReference>
<name>A0AAI8FE16_MESHY</name>
<dbReference type="KEGG" id="mhs:MOS_584"/>
<dbReference type="PROSITE" id="PS50968">
    <property type="entry name" value="BIOTINYL_LIPOYL"/>
    <property type="match status" value="1"/>
</dbReference>
<evidence type="ECO:0000256" key="11">
    <source>
        <dbReference type="RuleBase" id="RU003692"/>
    </source>
</evidence>
<dbReference type="Pfam" id="PF07992">
    <property type="entry name" value="Pyr_redox_2"/>
    <property type="match status" value="1"/>
</dbReference>
<evidence type="ECO:0000256" key="1">
    <source>
        <dbReference type="ARBA" id="ARBA00007532"/>
    </source>
</evidence>
<evidence type="ECO:0000256" key="9">
    <source>
        <dbReference type="ARBA" id="ARBA00023284"/>
    </source>
</evidence>
<dbReference type="InterPro" id="IPR016156">
    <property type="entry name" value="FAD/NAD-linked_Rdtase_dimer_sf"/>
</dbReference>
<dbReference type="Gene3D" id="3.30.390.30">
    <property type="match status" value="1"/>
</dbReference>
<dbReference type="GO" id="GO:0006103">
    <property type="term" value="P:2-oxoglutarate metabolic process"/>
    <property type="evidence" value="ECO:0007669"/>
    <property type="project" value="TreeGrafter"/>
</dbReference>
<feature type="domain" description="Lipoyl-binding" evidence="13">
    <location>
        <begin position="1"/>
        <end position="76"/>
    </location>
</feature>
<dbReference type="Pfam" id="PF02852">
    <property type="entry name" value="Pyr_redox_dim"/>
    <property type="match status" value="1"/>
</dbReference>
<evidence type="ECO:0000256" key="4">
    <source>
        <dbReference type="ARBA" id="ARBA00022630"/>
    </source>
</evidence>
<keyword evidence="4 11" id="KW-0285">Flavoprotein</keyword>
<keyword evidence="8" id="KW-1015">Disulfide bond</keyword>
<protein>
    <recommendedName>
        <fullName evidence="3 11">Dihydrolipoyl dehydrogenase</fullName>
        <ecNumber evidence="2 11">1.8.1.4</ecNumber>
    </recommendedName>
</protein>
<evidence type="ECO:0000256" key="6">
    <source>
        <dbReference type="ARBA" id="ARBA00023002"/>
    </source>
</evidence>
<organism evidence="14 15">
    <name type="scientific">Mesomycoplasma hyorhinis SK76</name>
    <dbReference type="NCBI Taxonomy" id="1118964"/>
    <lineage>
        <taxon>Bacteria</taxon>
        <taxon>Bacillati</taxon>
        <taxon>Mycoplasmatota</taxon>
        <taxon>Mycoplasmoidales</taxon>
        <taxon>Metamycoplasmataceae</taxon>
        <taxon>Mesomycoplasma</taxon>
    </lineage>
</organism>
<dbReference type="SUPFAM" id="SSF55424">
    <property type="entry name" value="FAD/NAD-linked reductases, dimerisation (C-terminal) domain"/>
    <property type="match status" value="1"/>
</dbReference>
<evidence type="ECO:0000313" key="15">
    <source>
        <dbReference type="Proteomes" id="UP000009399"/>
    </source>
</evidence>
<keyword evidence="9 11" id="KW-0676">Redox-active center</keyword>
<comment type="cofactor">
    <cofactor evidence="11">
        <name>FAD</name>
        <dbReference type="ChEBI" id="CHEBI:57692"/>
    </cofactor>
    <text evidence="11">Binds 1 FAD per subunit.</text>
</comment>
<dbReference type="Pfam" id="PF00364">
    <property type="entry name" value="Biotin_lipoyl"/>
    <property type="match status" value="1"/>
</dbReference>
<reference evidence="14 15" key="1">
    <citation type="journal article" date="2013" name="Genome Announc.">
        <title>Complete Genome Sequence of Mycoplasma hyorhinis Strain SK76.</title>
        <authorList>
            <person name="Goodison S."/>
            <person name="Urquidi V."/>
            <person name="Kumar D."/>
            <person name="Reyes L."/>
            <person name="Rosser C.J."/>
        </authorList>
    </citation>
    <scope>NUCLEOTIDE SEQUENCE [LARGE SCALE GENOMIC DNA]</scope>
    <source>
        <strain evidence="14 15">SK76</strain>
    </source>
</reference>